<evidence type="ECO:0000313" key="1">
    <source>
        <dbReference type="EMBL" id="AYR01012.1"/>
    </source>
</evidence>
<dbReference type="InterPro" id="IPR046193">
    <property type="entry name" value="DUF6221"/>
</dbReference>
<dbReference type="RefSeq" id="YP_010656132.1">
    <property type="nucleotide sequence ID" value="NC_070835.1"/>
</dbReference>
<organism evidence="1 2">
    <name type="scientific">Arthrobacter phage Isolde</name>
    <dbReference type="NCBI Taxonomy" id="2419610"/>
    <lineage>
        <taxon>Viruses</taxon>
        <taxon>Duplodnaviria</taxon>
        <taxon>Heunggongvirae</taxon>
        <taxon>Uroviricota</taxon>
        <taxon>Caudoviricetes</taxon>
        <taxon>Isoldevirus</taxon>
        <taxon>Isoldevirus isolde</taxon>
    </lineage>
</organism>
<accession>A0A3G3M3K6</accession>
<sequence length="120" mass="13748">MDSIIEFLDARIAEDETQARAALATVAPDEWENPAELGNFYPEDIAFWNRQTPRRVLAECAAKRAIMAHHTTHTYTDEEPGFSMELWDCMCNRQTMKPCPTVAALAAVYKDHPDYQQEWA</sequence>
<dbReference type="Pfam" id="PF19730">
    <property type="entry name" value="DUF6221"/>
    <property type="match status" value="1"/>
</dbReference>
<dbReference type="KEGG" id="vg:77932009"/>
<protein>
    <submittedName>
        <fullName evidence="1">Uncharacterized protein</fullName>
    </submittedName>
</protein>
<dbReference type="Proteomes" id="UP000279087">
    <property type="component" value="Segment"/>
</dbReference>
<keyword evidence="2" id="KW-1185">Reference proteome</keyword>
<dbReference type="EMBL" id="MH910037">
    <property type="protein sequence ID" value="AYR01012.1"/>
    <property type="molecule type" value="Genomic_DNA"/>
</dbReference>
<name>A0A3G3M3K6_9CAUD</name>
<dbReference type="GeneID" id="77932009"/>
<evidence type="ECO:0000313" key="2">
    <source>
        <dbReference type="Proteomes" id="UP000279087"/>
    </source>
</evidence>
<gene>
    <name evidence="1" type="primary">43</name>
    <name evidence="1" type="ORF">PBI_ISOLDE_43</name>
</gene>
<proteinExistence type="predicted"/>
<reference evidence="1 2" key="1">
    <citation type="submission" date="2018-09" db="EMBL/GenBank/DDBJ databases">
        <authorList>
            <person name="Zack K."/>
            <person name="Stoner T.H."/>
            <person name="Garlena R.A."/>
            <person name="Russell D.A."/>
            <person name="Pope W.H."/>
            <person name="Jacobs-Sera D."/>
            <person name="Hatfull G.F."/>
        </authorList>
    </citation>
    <scope>NUCLEOTIDE SEQUENCE [LARGE SCALE GENOMIC DNA]</scope>
</reference>